<accession>A0AAU8FXI2</accession>
<dbReference type="AlphaFoldDB" id="A0AAU8FXI2"/>
<feature type="region of interest" description="Disordered" evidence="1">
    <location>
        <begin position="498"/>
        <end position="521"/>
    </location>
</feature>
<evidence type="ECO:0008006" key="3">
    <source>
        <dbReference type="Google" id="ProtNLM"/>
    </source>
</evidence>
<evidence type="ECO:0000313" key="2">
    <source>
        <dbReference type="EMBL" id="XCH29318.1"/>
    </source>
</evidence>
<sequence length="521" mass="56551">MTATAAPVDRSTRRLSEAARHVVIPEGIVDSLWYDVAERCEEFGDQFDAWQDGLGEVTLGIRADGSFAATIGGVTFSIPRQVAKTFIVMRIVVALCTLFPDLTVIWTAHRMRTATNTFQKMKAYVLRRSVRPYIKAGSNNGTAIRDANGEQEIPFVNGSRIIFGAREQGFGRGFDEVDIEVFDEAQILTVKALEDMVAATNQSRFEHGALLFYMGTPPRPEVDPGDVFTERRQEALESKKAAGGVDFGVPVESGDSVYVECSGDSSLDVDDPRQVELANPSYPHRTPPVSVQRLRKNLPDKDSWRREGLGIWDEVVGAKALIEQAAWKAGHREIAPPAGVQAYGVKFSPDGQRVSLAGARRPEDGPTHVEVIKAMSTASGTADLADWIAARWRKAAVIVVDGKAGADQFVTALVKRGVPRRRIVVPTLSQVYEAHSGLLESVKSGVLTHYGQTGLDDVVRAATKRPIGKDGGWGWQAISDDVDVTPLEAVTYAHFGATTTKRKPPGDGERASSSGRRAVVA</sequence>
<dbReference type="Gene3D" id="3.40.50.300">
    <property type="entry name" value="P-loop containing nucleotide triphosphate hydrolases"/>
    <property type="match status" value="1"/>
</dbReference>
<gene>
    <name evidence="2" type="ORF">ABRQ22_17295</name>
</gene>
<evidence type="ECO:0000256" key="1">
    <source>
        <dbReference type="SAM" id="MobiDB-lite"/>
    </source>
</evidence>
<dbReference type="EMBL" id="CP159290">
    <property type="protein sequence ID" value="XCH29318.1"/>
    <property type="molecule type" value="Genomic_DNA"/>
</dbReference>
<dbReference type="InterPro" id="IPR027417">
    <property type="entry name" value="P-loop_NTPase"/>
</dbReference>
<proteinExistence type="predicted"/>
<protein>
    <recommendedName>
        <fullName evidence="3">Terminase</fullName>
    </recommendedName>
</protein>
<dbReference type="RefSeq" id="WP_353707616.1">
    <property type="nucleotide sequence ID" value="NZ_CP159290.1"/>
</dbReference>
<reference evidence="2" key="1">
    <citation type="submission" date="2024-06" db="EMBL/GenBank/DDBJ databases">
        <title>Complete genome sequence of the cellulolytic actinobacterium, Cellulosimicrobium ES-005.</title>
        <authorList>
            <person name="Matthews C.T."/>
            <person name="Underwood K.D."/>
            <person name="Ghanchi K.M."/>
            <person name="Fields S.D."/>
            <person name="Gardner S.G."/>
        </authorList>
    </citation>
    <scope>NUCLEOTIDE SEQUENCE</scope>
    <source>
        <strain evidence="2">ES-005</strain>
    </source>
</reference>
<name>A0AAU8FXI2_9MICO</name>
<organism evidence="2">
    <name type="scientific">Cellulosimicrobium sp. ES-005</name>
    <dbReference type="NCBI Taxonomy" id="3163031"/>
    <lineage>
        <taxon>Bacteria</taxon>
        <taxon>Bacillati</taxon>
        <taxon>Actinomycetota</taxon>
        <taxon>Actinomycetes</taxon>
        <taxon>Micrococcales</taxon>
        <taxon>Promicromonosporaceae</taxon>
        <taxon>Cellulosimicrobium</taxon>
    </lineage>
</organism>